<dbReference type="PDBsum" id="2N5C"/>
<dbReference type="Proteomes" id="UP000035016">
    <property type="component" value="Plasmid pSLE2"/>
</dbReference>
<dbReference type="RefSeq" id="WP_103143102.1">
    <property type="nucleotide sequence ID" value="NZ_AZSD01000040.1"/>
</dbReference>
<dbReference type="EMBL" id="LN831789">
    <property type="protein sequence ID" value="CQR59431.1"/>
    <property type="molecule type" value="Genomic_DNA"/>
</dbReference>
<reference evidence="3" key="3">
    <citation type="submission" date="2015-02" db="EMBL/GenBank/DDBJ databases">
        <authorList>
            <person name="Gomez-Escribano P.J."/>
        </authorList>
    </citation>
    <scope>NUCLEOTIDE SEQUENCE [LARGE SCALE GENOMIC DNA]</scope>
    <source>
        <strain evidence="3">C34 (DSM 42122 / NRRL B-24963)</strain>
        <plasmid evidence="3">pSLE2</plasmid>
    </source>
</reference>
<name>A0A0F7VRL1_STRLW</name>
<geneLocation type="plasmid" evidence="3">
    <name>pSLE2</name>
</geneLocation>
<dbReference type="AlphaFoldDB" id="A0A0F7VRL1"/>
<accession>A0A0F7VRL1</accession>
<protein>
    <submittedName>
        <fullName evidence="2">Ls3A-pre-pro-peptide</fullName>
    </submittedName>
    <submittedName>
        <fullName evidence="1">Precursor peptide</fullName>
    </submittedName>
</protein>
<sequence length="44" mass="4899">MEPQMTELQPEAYEAPSLIEVGEFSEDTLGFGSKPLDSFGLNFF</sequence>
<dbReference type="NCBIfam" id="NF033521">
    <property type="entry name" value="lasso_leader_L3"/>
    <property type="match status" value="1"/>
</dbReference>
<dbReference type="KEGG" id="sle:sle2_130"/>
<reference evidence="2" key="2">
    <citation type="submission" date="2015-02" db="EMBL/GenBank/DDBJ databases">
        <authorList>
            <person name="Torres C."/>
        </authorList>
    </citation>
    <scope>NUCLEOTIDE SEQUENCE</scope>
    <source>
        <strain evidence="2">C34</strain>
    </source>
</reference>
<evidence type="ECO:0007829" key="4">
    <source>
        <dbReference type="PDB" id="2N5C"/>
    </source>
</evidence>
<organism evidence="2 3">
    <name type="scientific">Streptomyces leeuwenhoekii</name>
    <dbReference type="NCBI Taxonomy" id="1437453"/>
    <lineage>
        <taxon>Bacteria</taxon>
        <taxon>Bacillati</taxon>
        <taxon>Actinomycetota</taxon>
        <taxon>Actinomycetes</taxon>
        <taxon>Kitasatosporales</taxon>
        <taxon>Streptomycetaceae</taxon>
        <taxon>Streptomyces</taxon>
    </lineage>
</organism>
<gene>
    <name evidence="2" type="primary">ls3A</name>
    <name evidence="1" type="synonym">cptA</name>
    <name evidence="2" type="synonym">sle2_130</name>
</gene>
<evidence type="ECO:0000313" key="1">
    <source>
        <dbReference type="EMBL" id="ALT06552.1"/>
    </source>
</evidence>
<reference evidence="1" key="4">
    <citation type="submission" date="2015-07" db="EMBL/GenBank/DDBJ databases">
        <authorList>
            <person name="Cajimat M.N.B."/>
            <person name="Milazzo M.L."/>
            <person name="Fulhorst C.F."/>
        </authorList>
    </citation>
    <scope>NUCLEOTIDE SEQUENCE</scope>
    <source>
        <strain evidence="1">C58</strain>
    </source>
</reference>
<proteinExistence type="evidence at protein level"/>
<evidence type="ECO:0000313" key="2">
    <source>
        <dbReference type="EMBL" id="CQR59431.1"/>
    </source>
</evidence>
<reference evidence="4" key="1">
    <citation type="journal article" date="2015" name="J. Org. Chem.">
        <title>Chaxapeptin, a Lasso Peptide from Extremotolerant Streptomyces leeuwenhoekii Strain C58 from the Hyperarid Atacama Desert.</title>
        <authorList>
            <person name="Elsayed S.S."/>
            <person name="Trusch F."/>
            <person name="Deng H."/>
            <person name="Raab A."/>
            <person name="Prokes I."/>
            <person name="Busarakam K."/>
            <person name="Asenjo J.A."/>
            <person name="Andrews B.A."/>
            <person name="van West P."/>
            <person name="Bull A.T."/>
            <person name="Goodfellow M."/>
            <person name="Yi Y."/>
            <person name="Ebel R."/>
            <person name="Jaspars M."/>
            <person name="Rateb M.E."/>
        </authorList>
    </citation>
    <scope>STRUCTURE BY NMR OF 30-44</scope>
</reference>
<dbReference type="EMBL" id="KT305743">
    <property type="protein sequence ID" value="ALT06552.1"/>
    <property type="molecule type" value="Genomic_DNA"/>
</dbReference>
<evidence type="ECO:0000313" key="3">
    <source>
        <dbReference type="Proteomes" id="UP000035016"/>
    </source>
</evidence>
<dbReference type="SMR" id="A0A0F7VRL1"/>
<keyword evidence="4" id="KW-0002">3D-structure</keyword>
<dbReference type="PDB" id="2N5C">
    <property type="method" value="NMR"/>
    <property type="chains" value="A=30-44"/>
</dbReference>